<name>H8GVA2_DEIGI</name>
<dbReference type="NCBIfam" id="NF003967">
    <property type="entry name" value="PRK05461.1"/>
    <property type="match status" value="1"/>
</dbReference>
<proteinExistence type="predicted"/>
<sequence length="117" mass="12905">MQVEVRHLPEHSAAQRQVFGYVITIHNRSGDTWQLVARHWDIQDARGRVITVDGEGVVGEQPILAPGARYTYDSFVTLDAAPGVMGGHYVMRDAWGKAAQVPVPPFRLDAGGERVLN</sequence>
<evidence type="ECO:0000313" key="2">
    <source>
        <dbReference type="EMBL" id="AFD26777.1"/>
    </source>
</evidence>
<evidence type="ECO:0000259" key="1">
    <source>
        <dbReference type="PROSITE" id="PS51087"/>
    </source>
</evidence>
<accession>H8GVA2</accession>
<dbReference type="Proteomes" id="UP000007575">
    <property type="component" value="Chromosome"/>
</dbReference>
<evidence type="ECO:0000313" key="3">
    <source>
        <dbReference type="Proteomes" id="UP000007575"/>
    </source>
</evidence>
<dbReference type="PROSITE" id="PS51087">
    <property type="entry name" value="APAG"/>
    <property type="match status" value="1"/>
</dbReference>
<dbReference type="SUPFAM" id="SSF110069">
    <property type="entry name" value="ApaG-like"/>
    <property type="match status" value="1"/>
</dbReference>
<dbReference type="PATRIC" id="fig|745776.4.peg.2928"/>
<dbReference type="HOGENOM" id="CLU_128074_0_0_0"/>
<dbReference type="AlphaFoldDB" id="H8GVA2"/>
<reference evidence="2 3" key="1">
    <citation type="journal article" date="2012" name="PLoS ONE">
        <title>Genome sequence and transcriptome analysis of the radioresistant bacterium Deinococcus gobiensis: insights into the extreme environmental adaptations.</title>
        <authorList>
            <person name="Yuan M."/>
            <person name="Chen M."/>
            <person name="Zhang W."/>
            <person name="Lu W."/>
            <person name="Wang J."/>
            <person name="Yang M."/>
            <person name="Zhao P."/>
            <person name="Tang R."/>
            <person name="Li X."/>
            <person name="Hao Y."/>
            <person name="Zhou Z."/>
            <person name="Zhan Y."/>
            <person name="Yu H."/>
            <person name="Teng C."/>
            <person name="Yan Y."/>
            <person name="Ping S."/>
            <person name="Wang Y."/>
            <person name="Lin M."/>
        </authorList>
    </citation>
    <scope>NUCLEOTIDE SEQUENCE [LARGE SCALE GENOMIC DNA]</scope>
    <source>
        <strain evidence="2 3">I-0</strain>
    </source>
</reference>
<dbReference type="Pfam" id="PF04379">
    <property type="entry name" value="DUF525"/>
    <property type="match status" value="1"/>
</dbReference>
<dbReference type="Gene3D" id="2.60.40.1470">
    <property type="entry name" value="ApaG domain"/>
    <property type="match status" value="1"/>
</dbReference>
<dbReference type="STRING" id="745776.DGo_CA2850"/>
<gene>
    <name evidence="2" type="primary">apaG</name>
    <name evidence="2" type="ordered locus">DGo_CA2850</name>
</gene>
<dbReference type="eggNOG" id="COG2967">
    <property type="taxonomic scope" value="Bacteria"/>
</dbReference>
<dbReference type="KEGG" id="dgo:DGo_CA2850"/>
<dbReference type="GO" id="GO:0070987">
    <property type="term" value="P:error-free translesion synthesis"/>
    <property type="evidence" value="ECO:0007669"/>
    <property type="project" value="TreeGrafter"/>
</dbReference>
<keyword evidence="3" id="KW-1185">Reference proteome</keyword>
<feature type="domain" description="ApaG" evidence="1">
    <location>
        <begin position="1"/>
        <end position="115"/>
    </location>
</feature>
<dbReference type="InterPro" id="IPR036767">
    <property type="entry name" value="ApaG_sf"/>
</dbReference>
<organism evidence="2 3">
    <name type="scientific">Deinococcus gobiensis (strain DSM 21396 / JCM 16679 / CGMCC 1.7299 / I-0)</name>
    <dbReference type="NCBI Taxonomy" id="745776"/>
    <lineage>
        <taxon>Bacteria</taxon>
        <taxon>Thermotogati</taxon>
        <taxon>Deinococcota</taxon>
        <taxon>Deinococci</taxon>
        <taxon>Deinococcales</taxon>
        <taxon>Deinococcaceae</taxon>
        <taxon>Deinococcus</taxon>
    </lineage>
</organism>
<dbReference type="EMBL" id="CP002191">
    <property type="protein sequence ID" value="AFD26777.1"/>
    <property type="molecule type" value="Genomic_DNA"/>
</dbReference>
<dbReference type="PANTHER" id="PTHR14289:SF16">
    <property type="entry name" value="POLYMERASE DELTA-INTERACTING PROTEIN 2"/>
    <property type="match status" value="1"/>
</dbReference>
<dbReference type="InterPro" id="IPR007474">
    <property type="entry name" value="ApaG_domain"/>
</dbReference>
<protein>
    <submittedName>
        <fullName evidence="2">ApaG-like protein</fullName>
    </submittedName>
</protein>
<dbReference type="PANTHER" id="PTHR14289">
    <property type="entry name" value="F-BOX ONLY PROTEIN 3"/>
    <property type="match status" value="1"/>
</dbReference>